<gene>
    <name evidence="5" type="ORF">ACFFPJ_14685</name>
</gene>
<reference evidence="5 6" key="1">
    <citation type="submission" date="2024-09" db="EMBL/GenBank/DDBJ databases">
        <authorList>
            <person name="Sun Q."/>
            <person name="Mori K."/>
        </authorList>
    </citation>
    <scope>NUCLEOTIDE SEQUENCE [LARGE SCALE GENOMIC DNA]</scope>
    <source>
        <strain evidence="5 6">JCM 1342</strain>
    </source>
</reference>
<dbReference type="EMBL" id="JBHMBE010000004">
    <property type="protein sequence ID" value="MFB9647042.1"/>
    <property type="molecule type" value="Genomic_DNA"/>
</dbReference>
<evidence type="ECO:0000256" key="3">
    <source>
        <dbReference type="ARBA" id="ARBA00022801"/>
    </source>
</evidence>
<evidence type="ECO:0000256" key="1">
    <source>
        <dbReference type="ARBA" id="ARBA00010088"/>
    </source>
</evidence>
<evidence type="ECO:0000256" key="2">
    <source>
        <dbReference type="ARBA" id="ARBA00022729"/>
    </source>
</evidence>
<evidence type="ECO:0000313" key="5">
    <source>
        <dbReference type="EMBL" id="MFB9647042.1"/>
    </source>
</evidence>
<dbReference type="RefSeq" id="WP_344714784.1">
    <property type="nucleotide sequence ID" value="NZ_BAAAWH010000001.1"/>
</dbReference>
<proteinExistence type="inferred from homology"/>
<name>A0ABV5T3R6_9MICO</name>
<dbReference type="PANTHER" id="PTHR43248">
    <property type="entry name" value="2-SUCCINYL-6-HYDROXY-2,4-CYCLOHEXADIENE-1-CARBOXYLATE SYNTHASE"/>
    <property type="match status" value="1"/>
</dbReference>
<keyword evidence="2" id="KW-0732">Signal</keyword>
<dbReference type="Gene3D" id="3.40.50.1820">
    <property type="entry name" value="alpha/beta hydrolase"/>
    <property type="match status" value="1"/>
</dbReference>
<comment type="similarity">
    <text evidence="1">Belongs to the peptidase S33 family.</text>
</comment>
<keyword evidence="3 5" id="KW-0378">Hydrolase</keyword>
<dbReference type="InterPro" id="IPR051601">
    <property type="entry name" value="Serine_prot/Carboxylest_S33"/>
</dbReference>
<dbReference type="GO" id="GO:0016787">
    <property type="term" value="F:hydrolase activity"/>
    <property type="evidence" value="ECO:0007669"/>
    <property type="project" value="UniProtKB-KW"/>
</dbReference>
<keyword evidence="6" id="KW-1185">Reference proteome</keyword>
<organism evidence="5 6">
    <name type="scientific">Microbacterium terregens</name>
    <dbReference type="NCBI Taxonomy" id="69363"/>
    <lineage>
        <taxon>Bacteria</taxon>
        <taxon>Bacillati</taxon>
        <taxon>Actinomycetota</taxon>
        <taxon>Actinomycetes</taxon>
        <taxon>Micrococcales</taxon>
        <taxon>Microbacteriaceae</taxon>
        <taxon>Microbacterium</taxon>
    </lineage>
</organism>
<dbReference type="PANTHER" id="PTHR43248:SF29">
    <property type="entry name" value="TRIPEPTIDYL AMINOPEPTIDASE"/>
    <property type="match status" value="1"/>
</dbReference>
<evidence type="ECO:0000313" key="6">
    <source>
        <dbReference type="Proteomes" id="UP001589611"/>
    </source>
</evidence>
<dbReference type="InterPro" id="IPR029058">
    <property type="entry name" value="AB_hydrolase_fold"/>
</dbReference>
<comment type="caution">
    <text evidence="5">The sequence shown here is derived from an EMBL/GenBank/DDBJ whole genome shotgun (WGS) entry which is preliminary data.</text>
</comment>
<dbReference type="Proteomes" id="UP001589611">
    <property type="component" value="Unassembled WGS sequence"/>
</dbReference>
<sequence>MNTPLPSGAAPRRRAPGAARRTRRLVALVAGLAAASLALSGCLSSLIPESPPTSTASLAPDTDGVAADLVPFYAQPLSWAPCDAFECTTVTAPLDWSDPGAGDIELSVIRQRALSGAPIGSLLVNPGGPGASGVDLVRDSVDFAAREPLQERYDVVGFDPRGVGASTAVRCYDAADMDSYLFAIPSGRRGSDQWNAESTEENRAFAEACDANSNGILPHITTENAARDMDLLRAVLGDDELHYLGYSYGTFLGATYAKLYPDRVGRLVLDGAVDPAVSLVDVGTVQGIGFESALRAYMAACLDGSDCPFRGTVDEAMADLGTLLASVDRSPLPAPDGRMLGADSLLTGIVAALYAQGSWPFLTAALTDVLEGDPAVAFQLADFYYNRANGTYLDNSTEAFRAYNCMDYPAITPEEDAAGDERLAAEAPTIAPYWSGVDPCAVWPYPPSGTRGAISADGAAPIVVVGTTNDPATPYEWSVALADQLASGVLVTRVGEGHTGYNKGNACVDAAVEAYLLDGVVPEDGLRCE</sequence>
<dbReference type="SUPFAM" id="SSF53474">
    <property type="entry name" value="alpha/beta-Hydrolases"/>
    <property type="match status" value="1"/>
</dbReference>
<evidence type="ECO:0000259" key="4">
    <source>
        <dbReference type="Pfam" id="PF08386"/>
    </source>
</evidence>
<accession>A0ABV5T3R6</accession>
<dbReference type="InterPro" id="IPR013595">
    <property type="entry name" value="Pept_S33_TAP-like_C"/>
</dbReference>
<feature type="domain" description="Peptidase S33 tripeptidyl aminopeptidase-like C-terminal" evidence="4">
    <location>
        <begin position="434"/>
        <end position="528"/>
    </location>
</feature>
<dbReference type="Pfam" id="PF08386">
    <property type="entry name" value="Abhydrolase_4"/>
    <property type="match status" value="1"/>
</dbReference>
<protein>
    <submittedName>
        <fullName evidence="5">Alpha/beta hydrolase</fullName>
    </submittedName>
</protein>